<proteinExistence type="predicted"/>
<keyword evidence="1" id="KW-0418">Kinase</keyword>
<accession>A0A380Q7Q6</accession>
<keyword evidence="1" id="KW-0808">Transferase</keyword>
<gene>
    <name evidence="1" type="ORF">NCTC8580_01877</name>
</gene>
<dbReference type="Proteomes" id="UP000255087">
    <property type="component" value="Unassembled WGS sequence"/>
</dbReference>
<reference evidence="1 2" key="1">
    <citation type="submission" date="2018-06" db="EMBL/GenBank/DDBJ databases">
        <authorList>
            <consortium name="Pathogen Informatics"/>
            <person name="Doyle S."/>
        </authorList>
    </citation>
    <scope>NUCLEOTIDE SEQUENCE [LARGE SCALE GENOMIC DNA]</scope>
    <source>
        <strain evidence="1 2">NCTC8580</strain>
    </source>
</reference>
<evidence type="ECO:0000313" key="1">
    <source>
        <dbReference type="EMBL" id="SUP81969.1"/>
    </source>
</evidence>
<dbReference type="EMBL" id="UHJC01000001">
    <property type="protein sequence ID" value="SUP81969.1"/>
    <property type="molecule type" value="Genomic_DNA"/>
</dbReference>
<name>A0A380Q7Q6_YERPU</name>
<protein>
    <submittedName>
        <fullName evidence="1">Putative sugar kinase</fullName>
    </submittedName>
</protein>
<sequence>MSKIVSLGIHVLDVLGRHVNRFPPVESSILLMKSA</sequence>
<organism evidence="1 2">
    <name type="scientific">Yersinia pseudotuberculosis</name>
    <dbReference type="NCBI Taxonomy" id="633"/>
    <lineage>
        <taxon>Bacteria</taxon>
        <taxon>Pseudomonadati</taxon>
        <taxon>Pseudomonadota</taxon>
        <taxon>Gammaproteobacteria</taxon>
        <taxon>Enterobacterales</taxon>
        <taxon>Yersiniaceae</taxon>
        <taxon>Yersinia</taxon>
    </lineage>
</organism>
<evidence type="ECO:0000313" key="2">
    <source>
        <dbReference type="Proteomes" id="UP000255087"/>
    </source>
</evidence>
<dbReference type="AlphaFoldDB" id="A0A380Q7Q6"/>
<dbReference type="GO" id="GO:0016301">
    <property type="term" value="F:kinase activity"/>
    <property type="evidence" value="ECO:0007669"/>
    <property type="project" value="UniProtKB-KW"/>
</dbReference>